<dbReference type="Proteomes" id="UP000626026">
    <property type="component" value="Unassembled WGS sequence"/>
</dbReference>
<reference evidence="3 4" key="1">
    <citation type="journal article" date="2013" name="Int. J. Syst. Evol. Microbiol.">
        <title>Roseomonas aerophila sp. nov., isolated from air.</title>
        <authorList>
            <person name="Kim S.J."/>
            <person name="Weon H.Y."/>
            <person name="Ahn J.H."/>
            <person name="Hong S.B."/>
            <person name="Seok S.J."/>
            <person name="Whang K.S."/>
            <person name="Kwon S.W."/>
        </authorList>
    </citation>
    <scope>NUCLEOTIDE SEQUENCE [LARGE SCALE GENOMIC DNA]</scope>
    <source>
        <strain evidence="3 4">NBRC 108923</strain>
    </source>
</reference>
<dbReference type="RefSeq" id="WP_187783840.1">
    <property type="nucleotide sequence ID" value="NZ_JACTVA010000009.1"/>
</dbReference>
<dbReference type="PANTHER" id="PTHR43037">
    <property type="entry name" value="UNNAMED PRODUCT-RELATED"/>
    <property type="match status" value="1"/>
</dbReference>
<dbReference type="InterPro" id="IPR010126">
    <property type="entry name" value="Esterase_phb"/>
</dbReference>
<evidence type="ECO:0000313" key="4">
    <source>
        <dbReference type="Proteomes" id="UP000626026"/>
    </source>
</evidence>
<dbReference type="SUPFAM" id="SSF53474">
    <property type="entry name" value="alpha/beta-Hydrolases"/>
    <property type="match status" value="2"/>
</dbReference>
<protein>
    <submittedName>
        <fullName evidence="3">PHB depolymerase family esterase</fullName>
    </submittedName>
</protein>
<dbReference type="Pfam" id="PF10503">
    <property type="entry name" value="Esterase_PHB"/>
    <property type="match status" value="1"/>
</dbReference>
<dbReference type="InterPro" id="IPR029058">
    <property type="entry name" value="AB_hydrolase_fold"/>
</dbReference>
<proteinExistence type="predicted"/>
<dbReference type="NCBIfam" id="TIGR01840">
    <property type="entry name" value="esterase_phb"/>
    <property type="match status" value="1"/>
</dbReference>
<name>A0ABR7RKI4_9PROT</name>
<evidence type="ECO:0000313" key="3">
    <source>
        <dbReference type="EMBL" id="MBC9206662.1"/>
    </source>
</evidence>
<keyword evidence="4" id="KW-1185">Reference proteome</keyword>
<evidence type="ECO:0000256" key="2">
    <source>
        <dbReference type="ARBA" id="ARBA00022801"/>
    </source>
</evidence>
<dbReference type="InterPro" id="IPR050955">
    <property type="entry name" value="Plant_Biomass_Hydrol_Est"/>
</dbReference>
<evidence type="ECO:0000256" key="1">
    <source>
        <dbReference type="ARBA" id="ARBA00022729"/>
    </source>
</evidence>
<keyword evidence="2" id="KW-0378">Hydrolase</keyword>
<dbReference type="PANTHER" id="PTHR43037:SF1">
    <property type="entry name" value="BLL1128 PROTEIN"/>
    <property type="match status" value="1"/>
</dbReference>
<comment type="caution">
    <text evidence="3">The sequence shown here is derived from an EMBL/GenBank/DDBJ whole genome shotgun (WGS) entry which is preliminary data.</text>
</comment>
<gene>
    <name evidence="3" type="ORF">IBL26_07410</name>
</gene>
<sequence>MYPRTFGLAELARYQRRWQRMFGATQRKAAERPRGRLQEVEDFGPNPGNLRMLAYVPPGLPAGAPLVVVLHGCQQNAHLYDAGTGWSALAIKRRFAVLYPEQREANNERMCFNWFQPADVARTGGELASIDSMIGWMLSRHQLNPEKVFATGLSAGGAMTAALLAVLPHRFAAGAIVAGVPYGAAQSVGEALHAMFHARRRTADSWAKLARAASGHEGTWPRVSIWQGDADETVVPGNAQEMEKQWLALHGLEGQAPLLDVADGHPRRRWKDPRGRVVVETRQIAGLGHGTPIAARHAGPGGQLAMRFGKPSAYVLDANLPSTWRIAQFWGLLPQGQSQLPAPAPRPMTKPAAKAVKRISAKPTPRVLAAPIAKPAKALGKPRRKAARTAASALFDPGIGLRLAMSTLRGMLRPRRRR</sequence>
<accession>A0ABR7RKI4</accession>
<keyword evidence="1" id="KW-0732">Signal</keyword>
<dbReference type="EMBL" id="JACTVA010000009">
    <property type="protein sequence ID" value="MBC9206662.1"/>
    <property type="molecule type" value="Genomic_DNA"/>
</dbReference>
<organism evidence="3 4">
    <name type="scientific">Teichococcus aerophilus</name>
    <dbReference type="NCBI Taxonomy" id="1224513"/>
    <lineage>
        <taxon>Bacteria</taxon>
        <taxon>Pseudomonadati</taxon>
        <taxon>Pseudomonadota</taxon>
        <taxon>Alphaproteobacteria</taxon>
        <taxon>Acetobacterales</taxon>
        <taxon>Roseomonadaceae</taxon>
        <taxon>Roseomonas</taxon>
    </lineage>
</organism>
<dbReference type="Gene3D" id="3.40.50.1820">
    <property type="entry name" value="alpha/beta hydrolase"/>
    <property type="match status" value="1"/>
</dbReference>